<evidence type="ECO:0000313" key="2">
    <source>
        <dbReference type="EMBL" id="MCS3864505.1"/>
    </source>
</evidence>
<sequence>MRYSGYGLWAIRDGPFDTARCSVLPVLIRLDFVLATALLVAAPLGLLLASVRRPAVRGRLLAYWRASSLLMVTVYLMVDGRPGAFVAGNTALVAIPLALHAGDVLFMPGPASLGEGPVATWFRRWRAGATAFCGASLLLTVPALRCAWEGAENPVCAAWLAPPRELHRALHASVDPTTLGDAAVIGGLIYGAYLVASVIRVGWAVWRS</sequence>
<dbReference type="Proteomes" id="UP001155034">
    <property type="component" value="Unassembled WGS sequence"/>
</dbReference>
<protein>
    <submittedName>
        <fullName evidence="2">Uncharacterized protein</fullName>
    </submittedName>
</protein>
<feature type="transmembrane region" description="Helical" evidence="1">
    <location>
        <begin position="60"/>
        <end position="78"/>
    </location>
</feature>
<organism evidence="2 3">
    <name type="scientific">Salinibacter ruber</name>
    <dbReference type="NCBI Taxonomy" id="146919"/>
    <lineage>
        <taxon>Bacteria</taxon>
        <taxon>Pseudomonadati</taxon>
        <taxon>Rhodothermota</taxon>
        <taxon>Rhodothermia</taxon>
        <taxon>Rhodothermales</taxon>
        <taxon>Salinibacteraceae</taxon>
        <taxon>Salinibacter</taxon>
    </lineage>
</organism>
<keyword evidence="1" id="KW-1133">Transmembrane helix</keyword>
<evidence type="ECO:0000256" key="1">
    <source>
        <dbReference type="SAM" id="Phobius"/>
    </source>
</evidence>
<feature type="transmembrane region" description="Helical" evidence="1">
    <location>
        <begin position="26"/>
        <end position="48"/>
    </location>
</feature>
<evidence type="ECO:0000313" key="3">
    <source>
        <dbReference type="Proteomes" id="UP001155034"/>
    </source>
</evidence>
<dbReference type="RefSeq" id="WP_259083248.1">
    <property type="nucleotide sequence ID" value="NZ_JANTYZ010000002.1"/>
</dbReference>
<feature type="transmembrane region" description="Helical" evidence="1">
    <location>
        <begin position="182"/>
        <end position="206"/>
    </location>
</feature>
<gene>
    <name evidence="2" type="ORF">GGP82_001051</name>
</gene>
<name>A0A9X2REC1_9BACT</name>
<dbReference type="InterPro" id="IPR021515">
    <property type="entry name" value="DUF3177"/>
</dbReference>
<dbReference type="EMBL" id="JANTYZ010000002">
    <property type="protein sequence ID" value="MCS3864505.1"/>
    <property type="molecule type" value="Genomic_DNA"/>
</dbReference>
<keyword evidence="1" id="KW-0812">Transmembrane</keyword>
<proteinExistence type="predicted"/>
<dbReference type="Pfam" id="PF11375">
    <property type="entry name" value="DUF3177"/>
    <property type="match status" value="1"/>
</dbReference>
<dbReference type="AlphaFoldDB" id="A0A9X2REC1"/>
<reference evidence="2" key="1">
    <citation type="submission" date="2022-08" db="EMBL/GenBank/DDBJ databases">
        <title>Genomic Encyclopedia of Type Strains, Phase V (KMG-V): Genome sequencing to study the core and pangenomes of soil and plant-associated prokaryotes.</title>
        <authorList>
            <person name="Whitman W."/>
        </authorList>
    </citation>
    <scope>NUCLEOTIDE SEQUENCE</scope>
    <source>
        <strain evidence="2">SP2016B</strain>
    </source>
</reference>
<comment type="caution">
    <text evidence="2">The sequence shown here is derived from an EMBL/GenBank/DDBJ whole genome shotgun (WGS) entry which is preliminary data.</text>
</comment>
<accession>A0A9X2REC1</accession>
<keyword evidence="1" id="KW-0472">Membrane</keyword>